<dbReference type="EMBL" id="RHFF01000039">
    <property type="protein sequence ID" value="TGD36370.1"/>
    <property type="molecule type" value="Genomic_DNA"/>
</dbReference>
<protein>
    <submittedName>
        <fullName evidence="1">IS630 family transposase</fullName>
    </submittedName>
</protein>
<proteinExistence type="predicted"/>
<reference evidence="1 2" key="1">
    <citation type="submission" date="2018-10" db="EMBL/GenBank/DDBJ databases">
        <title>Brevibacterium genomes from Austrain hard cheese rinds.</title>
        <authorList>
            <person name="Anast J.M."/>
            <person name="Dzieciol M."/>
            <person name="Schultz D.L."/>
            <person name="Mann E."/>
            <person name="Wagner M."/>
            <person name="Schmitz-Esser S."/>
        </authorList>
    </citation>
    <scope>NUCLEOTIDE SEQUENCE [LARGE SCALE GENOMIC DNA]</scope>
    <source>
        <strain evidence="1 2">L261</strain>
    </source>
</reference>
<feature type="non-terminal residue" evidence="1">
    <location>
        <position position="1"/>
    </location>
</feature>
<gene>
    <name evidence="1" type="ORF">EB834_19950</name>
</gene>
<dbReference type="AlphaFoldDB" id="A0A4Z0KD09"/>
<name>A0A4Z0KD09_BREAU</name>
<organism evidence="1 2">
    <name type="scientific">Brevibacterium aurantiacum</name>
    <dbReference type="NCBI Taxonomy" id="273384"/>
    <lineage>
        <taxon>Bacteria</taxon>
        <taxon>Bacillati</taxon>
        <taxon>Actinomycetota</taxon>
        <taxon>Actinomycetes</taxon>
        <taxon>Micrococcales</taxon>
        <taxon>Brevibacteriaceae</taxon>
        <taxon>Brevibacterium</taxon>
    </lineage>
</organism>
<dbReference type="Proteomes" id="UP000297736">
    <property type="component" value="Unassembled WGS sequence"/>
</dbReference>
<evidence type="ECO:0000313" key="1">
    <source>
        <dbReference type="EMBL" id="TGD36370.1"/>
    </source>
</evidence>
<sequence length="52" mass="6063">SDHRSVQALEKDLREWVKAWNEDPQPFVWTKTAEEILESLSRPMQRTTGAGH</sequence>
<comment type="caution">
    <text evidence="1">The sequence shown here is derived from an EMBL/GenBank/DDBJ whole genome shotgun (WGS) entry which is preliminary data.</text>
</comment>
<accession>A0A4Z0KD09</accession>
<evidence type="ECO:0000313" key="2">
    <source>
        <dbReference type="Proteomes" id="UP000297736"/>
    </source>
</evidence>